<dbReference type="CDD" id="cd03442">
    <property type="entry name" value="BFIT_BACH"/>
    <property type="match status" value="2"/>
</dbReference>
<evidence type="ECO:0000256" key="4">
    <source>
        <dbReference type="ARBA" id="ARBA00022946"/>
    </source>
</evidence>
<dbReference type="Proteomes" id="UP001153737">
    <property type="component" value="Chromosome 7"/>
</dbReference>
<dbReference type="GO" id="GO:0005739">
    <property type="term" value="C:mitochondrion"/>
    <property type="evidence" value="ECO:0007669"/>
    <property type="project" value="TreeGrafter"/>
</dbReference>
<dbReference type="Pfam" id="PF03061">
    <property type="entry name" value="4HBT"/>
    <property type="match status" value="1"/>
</dbReference>
<dbReference type="SUPFAM" id="SSF54637">
    <property type="entry name" value="Thioesterase/thiol ester dehydrase-isomerase"/>
    <property type="match status" value="2"/>
</dbReference>
<evidence type="ECO:0000259" key="5">
    <source>
        <dbReference type="PROSITE" id="PS51770"/>
    </source>
</evidence>
<evidence type="ECO:0000256" key="2">
    <source>
        <dbReference type="ARBA" id="ARBA00022737"/>
    </source>
</evidence>
<dbReference type="GO" id="GO:0006637">
    <property type="term" value="P:acyl-CoA metabolic process"/>
    <property type="evidence" value="ECO:0007669"/>
    <property type="project" value="TreeGrafter"/>
</dbReference>
<sequence length="459" mass="52194">MSGKVFNRLLSPLPAYLNPMRKESFKNYMMKVKMSSAAPTQDYATITDLKATIAREMGVDTGYQPIPKDRSHLLKYLPQTQEELPTRSMQDSFLAGIIPLSTDKVLQDKYITFLGHVRTGRLLEDMDIFAVMVAHKHIVNPKAPKNEDFPYTLVTALVDKIDFSEFTPKPQEDIKISGHVSWVGKSSLEVVVWLEQQMHNTWHRITRALFLLAARDSNNMKAAIVNAIDPANDREREILSGGEDRKKRRIKIQQAHVSKVVPNSEEQKVIHDLYLRTANKDISLRTRVLPSGCAWMSAAHISNVVFSHPSDRNMHNTVFGGFIMRQAEELSWVLGHMFSKYRPILKSISDISFQRPIAVSSLIQMHAYVVYTQMNYMQIAVFVETFNPITGKNDTTNTFQFTFVVPEVVNEIVPNTYHEAMMYIDGRRHFQDVMKKSIDTGKIVSDGSTGDSYTSDLGT</sequence>
<dbReference type="AlphaFoldDB" id="A0A9N9X4Q4"/>
<dbReference type="PANTHER" id="PTHR12655:SF0">
    <property type="entry name" value="ACYL-COENZYME A THIOESTERASE 9, MITOCHONDRIAL"/>
    <property type="match status" value="1"/>
</dbReference>
<dbReference type="GO" id="GO:0047617">
    <property type="term" value="F:fatty acyl-CoA hydrolase activity"/>
    <property type="evidence" value="ECO:0007669"/>
    <property type="project" value="TreeGrafter"/>
</dbReference>
<keyword evidence="7" id="KW-1185">Reference proteome</keyword>
<proteinExistence type="inferred from homology"/>
<reference evidence="6" key="1">
    <citation type="submission" date="2022-01" db="EMBL/GenBank/DDBJ databases">
        <authorList>
            <person name="King R."/>
        </authorList>
    </citation>
    <scope>NUCLEOTIDE SEQUENCE</scope>
</reference>
<protein>
    <recommendedName>
        <fullName evidence="5">HotDog ACOT-type domain-containing protein</fullName>
    </recommendedName>
</protein>
<dbReference type="EMBL" id="OU896713">
    <property type="protein sequence ID" value="CAG9823418.1"/>
    <property type="molecule type" value="Genomic_DNA"/>
</dbReference>
<dbReference type="FunFam" id="3.10.129.10:FF:000051">
    <property type="entry name" value="Acyl-coa thioesterase"/>
    <property type="match status" value="1"/>
</dbReference>
<dbReference type="InterPro" id="IPR006683">
    <property type="entry name" value="Thioestr_dom"/>
</dbReference>
<reference evidence="6" key="2">
    <citation type="submission" date="2022-10" db="EMBL/GenBank/DDBJ databases">
        <authorList>
            <consortium name="ENA_rothamsted_submissions"/>
            <consortium name="culmorum"/>
            <person name="King R."/>
        </authorList>
    </citation>
    <scope>NUCLEOTIDE SEQUENCE</scope>
</reference>
<comment type="similarity">
    <text evidence="1">Belongs to the acyl coenzyme A hydrolase family.</text>
</comment>
<evidence type="ECO:0000256" key="3">
    <source>
        <dbReference type="ARBA" id="ARBA00022801"/>
    </source>
</evidence>
<organism evidence="6 7">
    <name type="scientific">Phaedon cochleariae</name>
    <name type="common">Mustard beetle</name>
    <dbReference type="NCBI Taxonomy" id="80249"/>
    <lineage>
        <taxon>Eukaryota</taxon>
        <taxon>Metazoa</taxon>
        <taxon>Ecdysozoa</taxon>
        <taxon>Arthropoda</taxon>
        <taxon>Hexapoda</taxon>
        <taxon>Insecta</taxon>
        <taxon>Pterygota</taxon>
        <taxon>Neoptera</taxon>
        <taxon>Endopterygota</taxon>
        <taxon>Coleoptera</taxon>
        <taxon>Polyphaga</taxon>
        <taxon>Cucujiformia</taxon>
        <taxon>Chrysomeloidea</taxon>
        <taxon>Chrysomelidae</taxon>
        <taxon>Chrysomelinae</taxon>
        <taxon>Chrysomelini</taxon>
        <taxon>Phaedon</taxon>
    </lineage>
</organism>
<gene>
    <name evidence="6" type="ORF">PHAECO_LOCUS11083</name>
</gene>
<dbReference type="InterPro" id="IPR029069">
    <property type="entry name" value="HotDog_dom_sf"/>
</dbReference>
<dbReference type="InterPro" id="IPR033120">
    <property type="entry name" value="HOTDOG_ACOT"/>
</dbReference>
<keyword evidence="3" id="KW-0378">Hydrolase</keyword>
<dbReference type="Gene3D" id="3.10.129.10">
    <property type="entry name" value="Hotdog Thioesterase"/>
    <property type="match status" value="2"/>
</dbReference>
<evidence type="ECO:0000313" key="6">
    <source>
        <dbReference type="EMBL" id="CAG9823418.1"/>
    </source>
</evidence>
<feature type="domain" description="HotDog ACOT-type" evidence="5">
    <location>
        <begin position="96"/>
        <end position="218"/>
    </location>
</feature>
<accession>A0A9N9X4Q4</accession>
<keyword evidence="4" id="KW-0809">Transit peptide</keyword>
<feature type="domain" description="HotDog ACOT-type" evidence="5">
    <location>
        <begin position="297"/>
        <end position="409"/>
    </location>
</feature>
<dbReference type="OrthoDB" id="331699at2759"/>
<dbReference type="PROSITE" id="PS51770">
    <property type="entry name" value="HOTDOG_ACOT"/>
    <property type="match status" value="2"/>
</dbReference>
<keyword evidence="2" id="KW-0677">Repeat</keyword>
<evidence type="ECO:0000313" key="7">
    <source>
        <dbReference type="Proteomes" id="UP001153737"/>
    </source>
</evidence>
<name>A0A9N9X4Q4_PHACE</name>
<dbReference type="PANTHER" id="PTHR12655">
    <property type="entry name" value="ACYL-COA THIOESTERASE"/>
    <property type="match status" value="1"/>
</dbReference>
<evidence type="ECO:0000256" key="1">
    <source>
        <dbReference type="ARBA" id="ARBA00010458"/>
    </source>
</evidence>